<sequence length="648" mass="70927">MSGFRIKYKVLAISVCLVFAGWAAVSAEEFLPVSEVREGMHGYAKTVVHGTQVETFDVDVLGVMKQKGATGGDLILVKVSGDLIDKTEGIAQGMSGSPVYINGKLLGAIAYGFPQSGGRIGMVTPISDMLELWLTDNKKSAYIPRPSSDLIPIDTPLMASGYSAGGMEYLSDKMQDFHMIPFSAVSVDQDTVARPLEAGGAVAASLVTGDLKLGAIGTVTYVDGNQMLAFGHPFMSRGNTGYFMHNSYIFTVIPSKNIPFKLGSVGAEIGTVNQDRGAGIGGISGTSPDFVALHAFVKDKDTGVEKDLNVRMIQNESLLPTLSATSVYNAISTAMDRRGQGTVKFTYTLHPKDMKQKPFTRTNMYWSSTDIAERSVDEIYQIVKLLEQNRFESYALRNISMDMEVTQERNTAKILDASASPIVVSPGDTIYVRARLQPWRGEVFYKDLSFDVPEDQPLGNMVLEVRGGGVVPLPYLLQQQKYNLTEEILSRLRSYKNFDDLHGKLMKEDQNNQVVVEIIDPDVSMVSKEEDGKVKAEIQNKPAGKDPVDLKKKEGGTGLDTDKESPKSRVDTDYVIYGDGQFTFKVMNPSDRDTALKKLAKSNKKLSAKMTTEEKKLIDGEKTNENTDKNKSEKSSPGPKDNGNKGKK</sequence>
<feature type="compositionally biased region" description="Basic and acidic residues" evidence="1">
    <location>
        <begin position="611"/>
        <end position="634"/>
    </location>
</feature>
<dbReference type="PROSITE" id="PS51494">
    <property type="entry name" value="SPOIVB"/>
    <property type="match status" value="1"/>
</dbReference>
<evidence type="ECO:0000256" key="1">
    <source>
        <dbReference type="SAM" id="MobiDB-lite"/>
    </source>
</evidence>
<dbReference type="Proteomes" id="UP000757890">
    <property type="component" value="Unassembled WGS sequence"/>
</dbReference>
<evidence type="ECO:0000256" key="2">
    <source>
        <dbReference type="SAM" id="SignalP"/>
    </source>
</evidence>
<evidence type="ECO:0000313" key="4">
    <source>
        <dbReference type="EMBL" id="MBF1128600.1"/>
    </source>
</evidence>
<feature type="region of interest" description="Disordered" evidence="1">
    <location>
        <begin position="601"/>
        <end position="648"/>
    </location>
</feature>
<reference evidence="4" key="1">
    <citation type="submission" date="2020-04" db="EMBL/GenBank/DDBJ databases">
        <title>Deep metagenomics examines the oral microbiome during advanced dental caries in children, revealing novel taxa and co-occurrences with host molecules.</title>
        <authorList>
            <person name="Baker J.L."/>
            <person name="Morton J.T."/>
            <person name="Dinis M."/>
            <person name="Alvarez R."/>
            <person name="Tran N.C."/>
            <person name="Knight R."/>
            <person name="Edlund A."/>
        </authorList>
    </citation>
    <scope>NUCLEOTIDE SEQUENCE</scope>
    <source>
        <strain evidence="4">JCVI_32_bin.14</strain>
    </source>
</reference>
<dbReference type="AlphaFoldDB" id="A0A930B704"/>
<evidence type="ECO:0000313" key="5">
    <source>
        <dbReference type="Proteomes" id="UP000757890"/>
    </source>
</evidence>
<feature type="region of interest" description="Disordered" evidence="1">
    <location>
        <begin position="530"/>
        <end position="568"/>
    </location>
</feature>
<proteinExistence type="predicted"/>
<dbReference type="EMBL" id="JABZMK010000001">
    <property type="protein sequence ID" value="MBF1128600.1"/>
    <property type="molecule type" value="Genomic_DNA"/>
</dbReference>
<organism evidence="4 5">
    <name type="scientific">Dialister invisus</name>
    <dbReference type="NCBI Taxonomy" id="218538"/>
    <lineage>
        <taxon>Bacteria</taxon>
        <taxon>Bacillati</taxon>
        <taxon>Bacillota</taxon>
        <taxon>Negativicutes</taxon>
        <taxon>Veillonellales</taxon>
        <taxon>Veillonellaceae</taxon>
        <taxon>Dialister</taxon>
    </lineage>
</organism>
<evidence type="ECO:0000259" key="3">
    <source>
        <dbReference type="PROSITE" id="PS51494"/>
    </source>
</evidence>
<gene>
    <name evidence="4" type="ORF">HXL70_00920</name>
</gene>
<dbReference type="Pfam" id="PF05580">
    <property type="entry name" value="Peptidase_S55"/>
    <property type="match status" value="1"/>
</dbReference>
<keyword evidence="2" id="KW-0732">Signal</keyword>
<dbReference type="InterPro" id="IPR008763">
    <property type="entry name" value="Peptidase_S55"/>
</dbReference>
<dbReference type="InterPro" id="IPR009003">
    <property type="entry name" value="Peptidase_S1_PA"/>
</dbReference>
<accession>A0A930B704</accession>
<name>A0A930B704_9FIRM</name>
<comment type="caution">
    <text evidence="4">The sequence shown here is derived from an EMBL/GenBank/DDBJ whole genome shotgun (WGS) entry which is preliminary data.</text>
</comment>
<feature type="domain" description="Peptidase S55" evidence="3">
    <location>
        <begin position="1"/>
        <end position="145"/>
    </location>
</feature>
<feature type="signal peptide" evidence="2">
    <location>
        <begin position="1"/>
        <end position="27"/>
    </location>
</feature>
<dbReference type="SUPFAM" id="SSF50494">
    <property type="entry name" value="Trypsin-like serine proteases"/>
    <property type="match status" value="1"/>
</dbReference>
<feature type="chain" id="PRO_5039293122" evidence="2">
    <location>
        <begin position="28"/>
        <end position="648"/>
    </location>
</feature>
<protein>
    <submittedName>
        <fullName evidence="4">SpoIVB peptidase S55</fullName>
    </submittedName>
</protein>